<dbReference type="AlphaFoldDB" id="S9QHG1"/>
<reference evidence="2" key="1">
    <citation type="submission" date="2013-05" db="EMBL/GenBank/DDBJ databases">
        <title>Genome assembly of Cystobacter fuscus DSM 2262.</title>
        <authorList>
            <person name="Sharma G."/>
            <person name="Khatri I."/>
            <person name="Kaur C."/>
            <person name="Mayilraj S."/>
            <person name="Subramanian S."/>
        </authorList>
    </citation>
    <scope>NUCLEOTIDE SEQUENCE [LARGE SCALE GENOMIC DNA]</scope>
    <source>
        <strain evidence="2">DSM 2262</strain>
    </source>
</reference>
<protein>
    <submittedName>
        <fullName evidence="2">Uncharacterized protein</fullName>
    </submittedName>
</protein>
<evidence type="ECO:0000256" key="1">
    <source>
        <dbReference type="SAM" id="MobiDB-lite"/>
    </source>
</evidence>
<dbReference type="Proteomes" id="UP000011682">
    <property type="component" value="Unassembled WGS sequence"/>
</dbReference>
<proteinExistence type="predicted"/>
<gene>
    <name evidence="2" type="ORF">D187_001358</name>
</gene>
<name>S9QHG1_CYSF2</name>
<feature type="region of interest" description="Disordered" evidence="1">
    <location>
        <begin position="1"/>
        <end position="44"/>
    </location>
</feature>
<evidence type="ECO:0000313" key="2">
    <source>
        <dbReference type="EMBL" id="EPX60709.1"/>
    </source>
</evidence>
<dbReference type="EMBL" id="ANAH02000011">
    <property type="protein sequence ID" value="EPX60709.1"/>
    <property type="molecule type" value="Genomic_DNA"/>
</dbReference>
<accession>S9QHG1</accession>
<keyword evidence="3" id="KW-1185">Reference proteome</keyword>
<sequence length="44" mass="5335">MRAANHSFFDRRRKPRSSRWCSEEVSKNSLHYLTPPPESYRRVV</sequence>
<organism evidence="2 3">
    <name type="scientific">Cystobacter fuscus (strain ATCC 25194 / DSM 2262 / NBRC 100088 / M29)</name>
    <dbReference type="NCBI Taxonomy" id="1242864"/>
    <lineage>
        <taxon>Bacteria</taxon>
        <taxon>Pseudomonadati</taxon>
        <taxon>Myxococcota</taxon>
        <taxon>Myxococcia</taxon>
        <taxon>Myxococcales</taxon>
        <taxon>Cystobacterineae</taxon>
        <taxon>Archangiaceae</taxon>
        <taxon>Cystobacter</taxon>
    </lineage>
</organism>
<comment type="caution">
    <text evidence="2">The sequence shown here is derived from an EMBL/GenBank/DDBJ whole genome shotgun (WGS) entry which is preliminary data.</text>
</comment>
<evidence type="ECO:0000313" key="3">
    <source>
        <dbReference type="Proteomes" id="UP000011682"/>
    </source>
</evidence>